<evidence type="ECO:0000313" key="3">
    <source>
        <dbReference type="Proteomes" id="UP000472263"/>
    </source>
</evidence>
<organism evidence="2 3">
    <name type="scientific">Myripristis murdjan</name>
    <name type="common">pinecone soldierfish</name>
    <dbReference type="NCBI Taxonomy" id="586833"/>
    <lineage>
        <taxon>Eukaryota</taxon>
        <taxon>Metazoa</taxon>
        <taxon>Chordata</taxon>
        <taxon>Craniata</taxon>
        <taxon>Vertebrata</taxon>
        <taxon>Euteleostomi</taxon>
        <taxon>Actinopterygii</taxon>
        <taxon>Neopterygii</taxon>
        <taxon>Teleostei</taxon>
        <taxon>Neoteleostei</taxon>
        <taxon>Acanthomorphata</taxon>
        <taxon>Holocentriformes</taxon>
        <taxon>Holocentridae</taxon>
        <taxon>Myripristis</taxon>
    </lineage>
</organism>
<dbReference type="PANTHER" id="PTHR13060:SF0">
    <property type="entry name" value="PROTEIN ECDYSONELESS HOMOLOG"/>
    <property type="match status" value="1"/>
</dbReference>
<feature type="compositionally biased region" description="Acidic residues" evidence="1">
    <location>
        <begin position="685"/>
        <end position="695"/>
    </location>
</feature>
<dbReference type="GeneTree" id="ENSGT00390000015361"/>
<evidence type="ECO:0000256" key="1">
    <source>
        <dbReference type="SAM" id="MobiDB-lite"/>
    </source>
</evidence>
<evidence type="ECO:0000313" key="2">
    <source>
        <dbReference type="Ensembl" id="ENSMMDP00005040606.1"/>
    </source>
</evidence>
<feature type="region of interest" description="Disordered" evidence="1">
    <location>
        <begin position="590"/>
        <end position="696"/>
    </location>
</feature>
<dbReference type="Proteomes" id="UP000472263">
    <property type="component" value="Chromosome 15"/>
</dbReference>
<gene>
    <name evidence="2" type="primary">ECD</name>
    <name evidence="2" type="synonym">ecd</name>
</gene>
<proteinExistence type="predicted"/>
<feature type="compositionally biased region" description="Acidic residues" evidence="1">
    <location>
        <begin position="596"/>
        <end position="621"/>
    </location>
</feature>
<feature type="compositionally biased region" description="Polar residues" evidence="1">
    <location>
        <begin position="510"/>
        <end position="520"/>
    </location>
</feature>
<sequence>MIQELSFVTLLVSREKSQSDENNVKKRDSYVVAYGISIFVYFATCNAVGSTPKLYRTHLTQYQVVTTNAMMDPLSKREVQEDVVQYQLFLTRLDSPSSQATEEHLTHLIETILARFAPLLMQHIWQHQPFNLKYQPEKGGVPAHIQGSTQFGDNVEDEWFIVYLLQQITEAFPELAASVKDNDGEFLLIEVADYLPKWLNPDTSENRVFLHRGDLHILPCPSRSSAVGFHKNEVPSVAQALALLSSHTQACRASPKICSALRKRLEGYPEKITASLHRAHCFLPAGIGMVLSQRPDLVAPAVSAFYLRDPVDLQACRSFKTFPPDTRVLTLVTFTRCLYAQLQQQQFVPDRKSGFTLPARSHPQYRAYELGMKLAHGFEILCSKCRQPSSEPDAPVTCNPQWKGFLESLKRNDYFRGELEGSVRYRELKTSAENFFKQFVSSTSSSSGKSPGEEILQLLQSCPPFNLEELKRQEAQLPQEDSDSWLDITAQDLEHMLQERSRGSIGVGNQKPTSSKQTQHVRGAEERKEKDEDKVEEEEEASYSLVAVTKGMKNFLNAMSSHEGAELPWASSNQPFSFDPESMASALDRLLGSKEEELDSDDLDDDDDDDGDDEEEEEEEGSSSPHGEKGAESLESLRRYMDQMDQELMGTNVGQSFTQRKTHDEAGHANGSPHPAARGGLSREEGEEEAEEEIQPLDVDLNLVTNLLESLSSQAGLAGPASNLLQSLGIHLPPNTDHS</sequence>
<feature type="compositionally biased region" description="Basic and acidic residues" evidence="1">
    <location>
        <begin position="626"/>
        <end position="642"/>
    </location>
</feature>
<reference evidence="2" key="1">
    <citation type="submission" date="2019-06" db="EMBL/GenBank/DDBJ databases">
        <authorList>
            <consortium name="Wellcome Sanger Institute Data Sharing"/>
        </authorList>
    </citation>
    <scope>NUCLEOTIDE SEQUENCE [LARGE SCALE GENOMIC DNA]</scope>
</reference>
<keyword evidence="3" id="KW-1185">Reference proteome</keyword>
<feature type="compositionally biased region" description="Basic and acidic residues" evidence="1">
    <location>
        <begin position="522"/>
        <end position="533"/>
    </location>
</feature>
<name>A0A668A6E7_9TELE</name>
<dbReference type="Ensembl" id="ENSMMDT00005041437.1">
    <property type="protein sequence ID" value="ENSMMDP00005040606.1"/>
    <property type="gene ID" value="ENSMMDG00005018787.1"/>
</dbReference>
<reference evidence="2" key="3">
    <citation type="submission" date="2025-09" db="UniProtKB">
        <authorList>
            <consortium name="Ensembl"/>
        </authorList>
    </citation>
    <scope>IDENTIFICATION</scope>
</reference>
<dbReference type="InterPro" id="IPR010770">
    <property type="entry name" value="Ecd"/>
</dbReference>
<dbReference type="InParanoid" id="A0A668A6E7"/>
<dbReference type="PANTHER" id="PTHR13060">
    <property type="entry name" value="SGT1 PROTEIN HSGT1 SUPPRESSOR OF GCR2"/>
    <property type="match status" value="1"/>
</dbReference>
<dbReference type="RefSeq" id="XP_029927173.1">
    <property type="nucleotide sequence ID" value="XM_030071313.1"/>
</dbReference>
<dbReference type="GO" id="GO:0005634">
    <property type="term" value="C:nucleus"/>
    <property type="evidence" value="ECO:0007669"/>
    <property type="project" value="TreeGrafter"/>
</dbReference>
<feature type="region of interest" description="Disordered" evidence="1">
    <location>
        <begin position="501"/>
        <end position="541"/>
    </location>
</feature>
<accession>A0A668A6E7</accession>
<dbReference type="AlphaFoldDB" id="A0A668A6E7"/>
<dbReference type="CTD" id="11319"/>
<dbReference type="GeneID" id="115373073"/>
<protein>
    <submittedName>
        <fullName evidence="2">Ecdysoneless homolog (Drosophila)</fullName>
    </submittedName>
</protein>
<reference evidence="2" key="2">
    <citation type="submission" date="2025-08" db="UniProtKB">
        <authorList>
            <consortium name="Ensembl"/>
        </authorList>
    </citation>
    <scope>IDENTIFICATION</scope>
</reference>
<dbReference type="Pfam" id="PF07093">
    <property type="entry name" value="SGT1"/>
    <property type="match status" value="1"/>
</dbReference>